<name>A0A9D9J109_9BACT</name>
<dbReference type="InterPro" id="IPR001932">
    <property type="entry name" value="PPM-type_phosphatase-like_dom"/>
</dbReference>
<dbReference type="PANTHER" id="PTHR13832">
    <property type="entry name" value="PROTEIN PHOSPHATASE 2C"/>
    <property type="match status" value="1"/>
</dbReference>
<accession>A0A9D9J109</accession>
<dbReference type="Gene3D" id="3.60.40.10">
    <property type="entry name" value="PPM-type phosphatase domain"/>
    <property type="match status" value="1"/>
</dbReference>
<protein>
    <submittedName>
        <fullName evidence="2">Serine/threonine-protein phosphatase</fullName>
    </submittedName>
</protein>
<proteinExistence type="predicted"/>
<reference evidence="2" key="1">
    <citation type="submission" date="2020-10" db="EMBL/GenBank/DDBJ databases">
        <authorList>
            <person name="Gilroy R."/>
        </authorList>
    </citation>
    <scope>NUCLEOTIDE SEQUENCE</scope>
    <source>
        <strain evidence="2">B3-2255</strain>
    </source>
</reference>
<dbReference type="InterPro" id="IPR015655">
    <property type="entry name" value="PP2C"/>
</dbReference>
<dbReference type="SMART" id="SM00331">
    <property type="entry name" value="PP2C_SIG"/>
    <property type="match status" value="1"/>
</dbReference>
<dbReference type="Pfam" id="PF13672">
    <property type="entry name" value="PP2C_2"/>
    <property type="match status" value="1"/>
</dbReference>
<dbReference type="EMBL" id="JADILY010000094">
    <property type="protein sequence ID" value="MBO8481779.1"/>
    <property type="molecule type" value="Genomic_DNA"/>
</dbReference>
<dbReference type="PROSITE" id="PS51746">
    <property type="entry name" value="PPM_2"/>
    <property type="match status" value="1"/>
</dbReference>
<evidence type="ECO:0000313" key="3">
    <source>
        <dbReference type="Proteomes" id="UP000823772"/>
    </source>
</evidence>
<dbReference type="Proteomes" id="UP000823772">
    <property type="component" value="Unassembled WGS sequence"/>
</dbReference>
<dbReference type="SUPFAM" id="SSF81606">
    <property type="entry name" value="PP2C-like"/>
    <property type="match status" value="1"/>
</dbReference>
<dbReference type="GO" id="GO:0004722">
    <property type="term" value="F:protein serine/threonine phosphatase activity"/>
    <property type="evidence" value="ECO:0007669"/>
    <property type="project" value="InterPro"/>
</dbReference>
<dbReference type="AlphaFoldDB" id="A0A9D9J109"/>
<evidence type="ECO:0000313" key="2">
    <source>
        <dbReference type="EMBL" id="MBO8481779.1"/>
    </source>
</evidence>
<dbReference type="SMART" id="SM00332">
    <property type="entry name" value="PP2Cc"/>
    <property type="match status" value="1"/>
</dbReference>
<feature type="domain" description="PPM-type phosphatase" evidence="1">
    <location>
        <begin position="5"/>
        <end position="250"/>
    </location>
</feature>
<gene>
    <name evidence="2" type="ORF">IAC87_04450</name>
</gene>
<evidence type="ECO:0000259" key="1">
    <source>
        <dbReference type="PROSITE" id="PS51746"/>
    </source>
</evidence>
<dbReference type="InterPro" id="IPR036457">
    <property type="entry name" value="PPM-type-like_dom_sf"/>
</dbReference>
<dbReference type="PANTHER" id="PTHR13832:SF827">
    <property type="entry name" value="PROTEIN PHOSPHATASE 1L"/>
    <property type="match status" value="1"/>
</dbReference>
<reference evidence="2" key="2">
    <citation type="journal article" date="2021" name="PeerJ">
        <title>Extensive microbial diversity within the chicken gut microbiome revealed by metagenomics and culture.</title>
        <authorList>
            <person name="Gilroy R."/>
            <person name="Ravi A."/>
            <person name="Getino M."/>
            <person name="Pursley I."/>
            <person name="Horton D.L."/>
            <person name="Alikhan N.F."/>
            <person name="Baker D."/>
            <person name="Gharbi K."/>
            <person name="Hall N."/>
            <person name="Watson M."/>
            <person name="Adriaenssens E.M."/>
            <person name="Foster-Nyarko E."/>
            <person name="Jarju S."/>
            <person name="Secka A."/>
            <person name="Antonio M."/>
            <person name="Oren A."/>
            <person name="Chaudhuri R.R."/>
            <person name="La Ragione R."/>
            <person name="Hildebrand F."/>
            <person name="Pallen M.J."/>
        </authorList>
    </citation>
    <scope>NUCLEOTIDE SEQUENCE</scope>
    <source>
        <strain evidence="2">B3-2255</strain>
    </source>
</reference>
<dbReference type="CDD" id="cd00143">
    <property type="entry name" value="PP2Cc"/>
    <property type="match status" value="1"/>
</dbReference>
<organism evidence="2 3">
    <name type="scientific">Candidatus Merdivivens faecigallinarum</name>
    <dbReference type="NCBI Taxonomy" id="2840871"/>
    <lineage>
        <taxon>Bacteria</taxon>
        <taxon>Pseudomonadati</taxon>
        <taxon>Bacteroidota</taxon>
        <taxon>Bacteroidia</taxon>
        <taxon>Bacteroidales</taxon>
        <taxon>Muribaculaceae</taxon>
        <taxon>Muribaculaceae incertae sedis</taxon>
        <taxon>Candidatus Merdivivens</taxon>
    </lineage>
</organism>
<sequence length="251" mass="27643">MNRLSYYGMTDPGRCRENNEDAYLLDQNGRCVIAAVADGIGGYEGGEVASYLACKCMSNYLRDTPDGDFGADFGADVLKQAVIYANNAVVSQQQNPRLCNMGCVLTAVLFDMERNLAYMCHVGDTRFYSYKDGSLVKLSKDHSMVGIQEDAGLLSEMEAMSHPQRNIITRFIGNSRLDWDTEYIVSRSFPIEPDAQYLICSDGLYDMIPSAEIARILAREGSPQQKVESLIEAANLAGGKDNVTAIVLEAR</sequence>
<comment type="caution">
    <text evidence="2">The sequence shown here is derived from an EMBL/GenBank/DDBJ whole genome shotgun (WGS) entry which is preliminary data.</text>
</comment>